<dbReference type="GO" id="GO:0051301">
    <property type="term" value="P:cell division"/>
    <property type="evidence" value="ECO:0007669"/>
    <property type="project" value="UniProtKB-KW"/>
</dbReference>
<comment type="subcellular location">
    <subcellularLocation>
        <location evidence="1 14">Cytoplasm</location>
    </subcellularLocation>
</comment>
<dbReference type="InterPro" id="IPR036565">
    <property type="entry name" value="Mur-like_cat_sf"/>
</dbReference>
<keyword evidence="6 14" id="KW-0132">Cell division</keyword>
<dbReference type="EMBL" id="FOBO01000016">
    <property type="protein sequence ID" value="SEN38239.1"/>
    <property type="molecule type" value="Genomic_DNA"/>
</dbReference>
<evidence type="ECO:0000256" key="5">
    <source>
        <dbReference type="ARBA" id="ARBA00022598"/>
    </source>
</evidence>
<comment type="pathway">
    <text evidence="2 14">Cell wall biogenesis; peptidoglycan biosynthesis.</text>
</comment>
<comment type="similarity">
    <text evidence="14">Belongs to the MurCDEF family.</text>
</comment>
<dbReference type="InterPro" id="IPR013221">
    <property type="entry name" value="Mur_ligase_cen"/>
</dbReference>
<evidence type="ECO:0000256" key="7">
    <source>
        <dbReference type="ARBA" id="ARBA00022741"/>
    </source>
</evidence>
<feature type="binding site" evidence="14">
    <location>
        <begin position="118"/>
        <end position="124"/>
    </location>
    <ligand>
        <name>ATP</name>
        <dbReference type="ChEBI" id="CHEBI:30616"/>
    </ligand>
</feature>
<evidence type="ECO:0000313" key="19">
    <source>
        <dbReference type="Proteomes" id="UP000182160"/>
    </source>
</evidence>
<dbReference type="SUPFAM" id="SSF51984">
    <property type="entry name" value="MurCD N-terminal domain"/>
    <property type="match status" value="1"/>
</dbReference>
<evidence type="ECO:0000256" key="8">
    <source>
        <dbReference type="ARBA" id="ARBA00022840"/>
    </source>
</evidence>
<feature type="domain" description="Mur ligase central" evidence="17">
    <location>
        <begin position="116"/>
        <end position="298"/>
    </location>
</feature>
<dbReference type="RefSeq" id="WP_074787696.1">
    <property type="nucleotide sequence ID" value="NZ_FOBO01000016.1"/>
</dbReference>
<dbReference type="SUPFAM" id="SSF53244">
    <property type="entry name" value="MurD-like peptide ligases, peptide-binding domain"/>
    <property type="match status" value="1"/>
</dbReference>
<evidence type="ECO:0000256" key="9">
    <source>
        <dbReference type="ARBA" id="ARBA00022960"/>
    </source>
</evidence>
<dbReference type="GO" id="GO:0005737">
    <property type="term" value="C:cytoplasm"/>
    <property type="evidence" value="ECO:0007669"/>
    <property type="project" value="UniProtKB-SubCell"/>
</dbReference>
<dbReference type="InterPro" id="IPR005758">
    <property type="entry name" value="UDP-N-AcMur_Ala_ligase_MurC"/>
</dbReference>
<evidence type="ECO:0000256" key="14">
    <source>
        <dbReference type="HAMAP-Rule" id="MF_00046"/>
    </source>
</evidence>
<sequence length="465" mass="49880">MNAATKLPTDVGPIHFVGIGGIGMSGIAEVLINHGYEVQGSDLKATPITERLAGMGAEIFIGQRPDNLSGAEVVVISSAIKPGNAELDEARRQGLPVVRRAEMLAELMRLKSNIAVAGTHGKTTTTTLVAELLVKGGIDPTVINGGIIHAYGSNARMGQGEWMVVEADESDGTFNRLPATIAIVTNIDPEHMEHWGDFDRLRQGFHDFLSNIPFYGLAVCCTDHPEVQALVGRISDRRVLTYGFNAQADVRAVNLRYEKGVAHFDVALQAEGRMIEGCSLPMPGDHNVSNALSAVAVARHLGMKRDEIRTALASFGGVNRRFTRVGEVNGVTVIDDYGHHPVEIAAVLRAARQATEGKVIAVHQPHRYSRLSSLFEDFCGCFNEADVVGIAEVYAAGEDPIAGASRDDLVAGLIRHGHRHAVALDNEDDLERMVRETARPGDMVVCLGAGTISAWANALPGRLRG</sequence>
<dbReference type="GO" id="GO:0008360">
    <property type="term" value="P:regulation of cell shape"/>
    <property type="evidence" value="ECO:0007669"/>
    <property type="project" value="UniProtKB-KW"/>
</dbReference>
<dbReference type="GO" id="GO:0009252">
    <property type="term" value="P:peptidoglycan biosynthetic process"/>
    <property type="evidence" value="ECO:0007669"/>
    <property type="project" value="UniProtKB-UniRule"/>
</dbReference>
<dbReference type="Gene3D" id="3.40.50.720">
    <property type="entry name" value="NAD(P)-binding Rossmann-like Domain"/>
    <property type="match status" value="1"/>
</dbReference>
<dbReference type="AlphaFoldDB" id="A0A1H8G2W4"/>
<protein>
    <recommendedName>
        <fullName evidence="3 14">UDP-N-acetylmuramate--L-alanine ligase</fullName>
        <ecNumber evidence="3 14">6.3.2.8</ecNumber>
    </recommendedName>
    <alternativeName>
        <fullName evidence="14">UDP-N-acetylmuramoyl-L-alanine synthetase</fullName>
    </alternativeName>
</protein>
<evidence type="ECO:0000259" key="16">
    <source>
        <dbReference type="Pfam" id="PF02875"/>
    </source>
</evidence>
<dbReference type="Pfam" id="PF08245">
    <property type="entry name" value="Mur_ligase_M"/>
    <property type="match status" value="1"/>
</dbReference>
<evidence type="ECO:0000256" key="4">
    <source>
        <dbReference type="ARBA" id="ARBA00022490"/>
    </source>
</evidence>
<comment type="catalytic activity">
    <reaction evidence="13 14">
        <text>UDP-N-acetyl-alpha-D-muramate + L-alanine + ATP = UDP-N-acetyl-alpha-D-muramoyl-L-alanine + ADP + phosphate + H(+)</text>
        <dbReference type="Rhea" id="RHEA:23372"/>
        <dbReference type="ChEBI" id="CHEBI:15378"/>
        <dbReference type="ChEBI" id="CHEBI:30616"/>
        <dbReference type="ChEBI" id="CHEBI:43474"/>
        <dbReference type="ChEBI" id="CHEBI:57972"/>
        <dbReference type="ChEBI" id="CHEBI:70757"/>
        <dbReference type="ChEBI" id="CHEBI:83898"/>
        <dbReference type="ChEBI" id="CHEBI:456216"/>
        <dbReference type="EC" id="6.3.2.8"/>
    </reaction>
</comment>
<dbReference type="InterPro" id="IPR000713">
    <property type="entry name" value="Mur_ligase_N"/>
</dbReference>
<dbReference type="Pfam" id="PF01225">
    <property type="entry name" value="Mur_ligase"/>
    <property type="match status" value="1"/>
</dbReference>
<evidence type="ECO:0000259" key="17">
    <source>
        <dbReference type="Pfam" id="PF08245"/>
    </source>
</evidence>
<dbReference type="GO" id="GO:0071555">
    <property type="term" value="P:cell wall organization"/>
    <property type="evidence" value="ECO:0007669"/>
    <property type="project" value="UniProtKB-KW"/>
</dbReference>
<name>A0A1H8G2W4_9RHOB</name>
<evidence type="ECO:0000256" key="10">
    <source>
        <dbReference type="ARBA" id="ARBA00022984"/>
    </source>
</evidence>
<feature type="domain" description="Mur ligase N-terminal catalytic" evidence="15">
    <location>
        <begin position="14"/>
        <end position="110"/>
    </location>
</feature>
<keyword evidence="11 14" id="KW-0131">Cell cycle</keyword>
<keyword evidence="7 14" id="KW-0547">Nucleotide-binding</keyword>
<dbReference type="Gene3D" id="3.90.190.20">
    <property type="entry name" value="Mur ligase, C-terminal domain"/>
    <property type="match status" value="1"/>
</dbReference>
<evidence type="ECO:0000313" key="18">
    <source>
        <dbReference type="EMBL" id="SEN38239.1"/>
    </source>
</evidence>
<evidence type="ECO:0000256" key="6">
    <source>
        <dbReference type="ARBA" id="ARBA00022618"/>
    </source>
</evidence>
<dbReference type="Proteomes" id="UP000182160">
    <property type="component" value="Unassembled WGS sequence"/>
</dbReference>
<gene>
    <name evidence="14" type="primary">murC</name>
    <name evidence="18" type="ORF">SAMN04488077_11659</name>
</gene>
<dbReference type="SUPFAM" id="SSF53623">
    <property type="entry name" value="MurD-like peptide ligases, catalytic domain"/>
    <property type="match status" value="1"/>
</dbReference>
<dbReference type="HAMAP" id="MF_00046">
    <property type="entry name" value="MurC"/>
    <property type="match status" value="1"/>
</dbReference>
<dbReference type="InterPro" id="IPR004101">
    <property type="entry name" value="Mur_ligase_C"/>
</dbReference>
<dbReference type="EC" id="6.3.2.8" evidence="3 14"/>
<evidence type="ECO:0000259" key="15">
    <source>
        <dbReference type="Pfam" id="PF01225"/>
    </source>
</evidence>
<evidence type="ECO:0000256" key="11">
    <source>
        <dbReference type="ARBA" id="ARBA00023306"/>
    </source>
</evidence>
<accession>A0A1H8G2W4</accession>
<keyword evidence="4 14" id="KW-0963">Cytoplasm</keyword>
<dbReference type="GO" id="GO:0008763">
    <property type="term" value="F:UDP-N-acetylmuramate-L-alanine ligase activity"/>
    <property type="evidence" value="ECO:0007669"/>
    <property type="project" value="UniProtKB-UniRule"/>
</dbReference>
<evidence type="ECO:0000256" key="2">
    <source>
        <dbReference type="ARBA" id="ARBA00004752"/>
    </source>
</evidence>
<keyword evidence="8 14" id="KW-0067">ATP-binding</keyword>
<dbReference type="PANTHER" id="PTHR43445:SF3">
    <property type="entry name" value="UDP-N-ACETYLMURAMATE--L-ALANINE LIGASE"/>
    <property type="match status" value="1"/>
</dbReference>
<proteinExistence type="inferred from homology"/>
<dbReference type="PANTHER" id="PTHR43445">
    <property type="entry name" value="UDP-N-ACETYLMURAMATE--L-ALANINE LIGASE-RELATED"/>
    <property type="match status" value="1"/>
</dbReference>
<dbReference type="Gene3D" id="3.40.1190.10">
    <property type="entry name" value="Mur-like, catalytic domain"/>
    <property type="match status" value="1"/>
</dbReference>
<dbReference type="UniPathway" id="UPA00219"/>
<dbReference type="InterPro" id="IPR036615">
    <property type="entry name" value="Mur_ligase_C_dom_sf"/>
</dbReference>
<keyword evidence="10 14" id="KW-0573">Peptidoglycan synthesis</keyword>
<organism evidence="18 19">
    <name type="scientific">Roseovarius tolerans</name>
    <dbReference type="NCBI Taxonomy" id="74031"/>
    <lineage>
        <taxon>Bacteria</taxon>
        <taxon>Pseudomonadati</taxon>
        <taxon>Pseudomonadota</taxon>
        <taxon>Alphaproteobacteria</taxon>
        <taxon>Rhodobacterales</taxon>
        <taxon>Roseobacteraceae</taxon>
        <taxon>Roseovarius</taxon>
    </lineage>
</organism>
<keyword evidence="9 14" id="KW-0133">Cell shape</keyword>
<keyword evidence="12 14" id="KW-0961">Cell wall biogenesis/degradation</keyword>
<evidence type="ECO:0000256" key="12">
    <source>
        <dbReference type="ARBA" id="ARBA00023316"/>
    </source>
</evidence>
<keyword evidence="5 14" id="KW-0436">Ligase</keyword>
<evidence type="ECO:0000256" key="1">
    <source>
        <dbReference type="ARBA" id="ARBA00004496"/>
    </source>
</evidence>
<dbReference type="GO" id="GO:0005524">
    <property type="term" value="F:ATP binding"/>
    <property type="evidence" value="ECO:0007669"/>
    <property type="project" value="UniProtKB-UniRule"/>
</dbReference>
<reference evidence="18 19" key="1">
    <citation type="submission" date="2016-10" db="EMBL/GenBank/DDBJ databases">
        <authorList>
            <person name="de Groot N.N."/>
        </authorList>
    </citation>
    <scope>NUCLEOTIDE SEQUENCE [LARGE SCALE GENOMIC DNA]</scope>
    <source>
        <strain evidence="18 19">DSM 11457</strain>
    </source>
</reference>
<comment type="function">
    <text evidence="14">Cell wall formation.</text>
</comment>
<dbReference type="NCBIfam" id="TIGR01082">
    <property type="entry name" value="murC"/>
    <property type="match status" value="1"/>
</dbReference>
<evidence type="ECO:0000256" key="13">
    <source>
        <dbReference type="ARBA" id="ARBA00047833"/>
    </source>
</evidence>
<dbReference type="InterPro" id="IPR050061">
    <property type="entry name" value="MurCDEF_pg_biosynth"/>
</dbReference>
<dbReference type="Pfam" id="PF02875">
    <property type="entry name" value="Mur_ligase_C"/>
    <property type="match status" value="1"/>
</dbReference>
<feature type="domain" description="Mur ligase C-terminal" evidence="16">
    <location>
        <begin position="320"/>
        <end position="450"/>
    </location>
</feature>
<evidence type="ECO:0000256" key="3">
    <source>
        <dbReference type="ARBA" id="ARBA00012211"/>
    </source>
</evidence>